<organism evidence="1 2">
    <name type="scientific">Candidatus Pseudomonas adelgestsugas</name>
    <dbReference type="NCBI Taxonomy" id="1302376"/>
    <lineage>
        <taxon>Bacteria</taxon>
        <taxon>Pseudomonadati</taxon>
        <taxon>Pseudomonadota</taxon>
        <taxon>Gammaproteobacteria</taxon>
        <taxon>Pseudomonadales</taxon>
        <taxon>Pseudomonadaceae</taxon>
        <taxon>Pseudomonas</taxon>
    </lineage>
</organism>
<dbReference type="Proteomes" id="UP000288953">
    <property type="component" value="Chromosome"/>
</dbReference>
<proteinExistence type="predicted"/>
<keyword evidence="2" id="KW-1185">Reference proteome</keyword>
<name>A0ABX5R932_9PSED</name>
<evidence type="ECO:0000313" key="1">
    <source>
        <dbReference type="EMBL" id="QAX81793.1"/>
    </source>
</evidence>
<evidence type="ECO:0000313" key="2">
    <source>
        <dbReference type="Proteomes" id="UP000288953"/>
    </source>
</evidence>
<dbReference type="EMBL" id="CP026512">
    <property type="protein sequence ID" value="QAX81793.1"/>
    <property type="molecule type" value="Genomic_DNA"/>
</dbReference>
<reference evidence="1 2" key="1">
    <citation type="journal article" date="2018" name="Genome Biol. Evol.">
        <title>Partnering With a Pest: Genomes of Hemlock Woolly Adelgid Symbionts Reveal Atypical Nutritional Provisioning Patterns in Dual-Obligate Bacteria.</title>
        <authorList>
            <person name="Weglarz K.M."/>
            <person name="Havill N.P."/>
            <person name="Burke G.R."/>
            <person name="von Dohlen C.D."/>
        </authorList>
    </citation>
    <scope>NUCLEOTIDE SEQUENCE [LARGE SCALE GENOMIC DNA]</scope>
    <source>
        <strain evidence="1 2">HWA_ENA</strain>
    </source>
</reference>
<protein>
    <submittedName>
        <fullName evidence="1">Uncharacterized protein</fullName>
    </submittedName>
</protein>
<accession>A0ABX5R932</accession>
<gene>
    <name evidence="1" type="ORF">C3B55_00450</name>
</gene>
<sequence>MQSVMNYLSLALTPNLKLPRTKTLQTSANVEAAGVIDIHLYKLLPSNGVLCKHVRFTTKTLYTIMNDSVQIQTVKDTY</sequence>